<dbReference type="CDD" id="cd04859">
    <property type="entry name" value="Prim_Pol"/>
    <property type="match status" value="1"/>
</dbReference>
<gene>
    <name evidence="3" type="ORF">LPT13_03885</name>
</gene>
<feature type="domain" description="DNA primase/polymerase bifunctional N-terminal" evidence="2">
    <location>
        <begin position="10"/>
        <end position="166"/>
    </location>
</feature>
<dbReference type="InterPro" id="IPR014820">
    <property type="entry name" value="PriCT_1"/>
</dbReference>
<dbReference type="Proteomes" id="UP001430755">
    <property type="component" value="Unassembled WGS sequence"/>
</dbReference>
<dbReference type="InterPro" id="IPR007936">
    <property type="entry name" value="VapE-like_dom"/>
</dbReference>
<comment type="caution">
    <text evidence="3">The sequence shown here is derived from an EMBL/GenBank/DDBJ whole genome shotgun (WGS) entry which is preliminary data.</text>
</comment>
<evidence type="ECO:0000259" key="1">
    <source>
        <dbReference type="SMART" id="SM00942"/>
    </source>
</evidence>
<dbReference type="SMART" id="SM00942">
    <property type="entry name" value="PriCT_1"/>
    <property type="match status" value="1"/>
</dbReference>
<dbReference type="PANTHER" id="PTHR34985">
    <property type="entry name" value="SLR0554 PROTEIN"/>
    <property type="match status" value="1"/>
</dbReference>
<keyword evidence="4" id="KW-1185">Reference proteome</keyword>
<accession>A0ABS9WGQ1</accession>
<organism evidence="3 4">
    <name type="scientific">Adlercreutzia faecimuris</name>
    <dbReference type="NCBI Taxonomy" id="2897341"/>
    <lineage>
        <taxon>Bacteria</taxon>
        <taxon>Bacillati</taxon>
        <taxon>Actinomycetota</taxon>
        <taxon>Coriobacteriia</taxon>
        <taxon>Eggerthellales</taxon>
        <taxon>Eggerthellaceae</taxon>
        <taxon>Adlercreutzia</taxon>
    </lineage>
</organism>
<dbReference type="Pfam" id="PF09250">
    <property type="entry name" value="Prim-Pol"/>
    <property type="match status" value="1"/>
</dbReference>
<dbReference type="SUPFAM" id="SSF56747">
    <property type="entry name" value="Prim-pol domain"/>
    <property type="match status" value="1"/>
</dbReference>
<evidence type="ECO:0000259" key="2">
    <source>
        <dbReference type="SMART" id="SM00943"/>
    </source>
</evidence>
<dbReference type="InterPro" id="IPR015330">
    <property type="entry name" value="DNA_primase/pol_bifunc_N"/>
</dbReference>
<protein>
    <submittedName>
        <fullName evidence="3">Bifunctional DNA primase/polymerase</fullName>
    </submittedName>
</protein>
<dbReference type="EMBL" id="JAJMLW010000001">
    <property type="protein sequence ID" value="MCI2241492.1"/>
    <property type="molecule type" value="Genomic_DNA"/>
</dbReference>
<proteinExistence type="predicted"/>
<evidence type="ECO:0000313" key="4">
    <source>
        <dbReference type="Proteomes" id="UP001430755"/>
    </source>
</evidence>
<dbReference type="PANTHER" id="PTHR34985:SF1">
    <property type="entry name" value="SLR0554 PROTEIN"/>
    <property type="match status" value="1"/>
</dbReference>
<reference evidence="3" key="1">
    <citation type="submission" date="2021-11" db="EMBL/GenBank/DDBJ databases">
        <title>A Novel Adlercreutzia Species, isolated from a Allomyrina dichotoma larva feces.</title>
        <authorList>
            <person name="Suh M.K."/>
        </authorList>
    </citation>
    <scope>NUCLEOTIDE SEQUENCE</scope>
    <source>
        <strain evidence="3">JBNU-10</strain>
    </source>
</reference>
<evidence type="ECO:0000313" key="3">
    <source>
        <dbReference type="EMBL" id="MCI2241492.1"/>
    </source>
</evidence>
<sequence length="679" mass="75285">MAGSELTEAALEYARMGLAVFPLAERDKVPAVSGGFTVATTDRDQVDAAWAVRQHMNVGIATGAVSGGLVVIDLDVDDLRGKDGLATLRAWEAANGELPETASVVTGSGGTHLYYLCDEPVGCSVDADLGVDVRGDGGYVVAPPSTHPNGRRYEWEEYLSDRPIARADERVMRFIRHVQGAARGKASKFRLPDAIGAGRRNDTLYKLACSMMSRGDDDDVICAYVEAVNDARCKPPLPRDELGRLLASALSHDKGHSAEVRAQEATRRPALMLNERGRPMQTIDNCTRVLTADPALSGRFAYNTMAHTRMVELPVPWDRGAGWRAVADHDYCGLSAYMEREYLLTGKERVRDAVVNVAMANRRNPLVEWLDSLSWDGEPRVDTLLPCFLGCDPSDYNVSVMRLFMQGAVARAYEPGVKFDVMPILVGAQGLGKSMFLRRLAARSEWYCDNFATVEGDAAVERLRGMWIVEFAELLATKRSKDVEGIKAFITSTVDVIRPKYGHETEQRPRTCVLAGTTNNPHFLTDKTGNRRFLPVECGAHEPPMSLFGEGVEAYFEQAWAEAVDTYKSGRGSLVLDRPMQAYAMERQRQYLEDDPRVGAIQAYLDEREAADGPVCVAELCERALGLSREDYYGKRSLSNEIHAIMRTEIEGWRKMERKFKTRAYGAQYCYERVPDDGS</sequence>
<name>A0ABS9WGQ1_9ACTN</name>
<dbReference type="Pfam" id="PF05272">
    <property type="entry name" value="VapE-like_dom"/>
    <property type="match status" value="1"/>
</dbReference>
<dbReference type="SMART" id="SM00943">
    <property type="entry name" value="Prim-Pol"/>
    <property type="match status" value="1"/>
</dbReference>
<feature type="domain" description="Primase C-terminal 1" evidence="1">
    <location>
        <begin position="189"/>
        <end position="255"/>
    </location>
</feature>
<dbReference type="RefSeq" id="WP_242163707.1">
    <property type="nucleotide sequence ID" value="NZ_JAJMLW010000001.1"/>
</dbReference>
<dbReference type="Pfam" id="PF08708">
    <property type="entry name" value="PriCT_1"/>
    <property type="match status" value="1"/>
</dbReference>